<organism evidence="2 5">
    <name type="scientific">Puccinia graminis f. sp. tritici</name>
    <dbReference type="NCBI Taxonomy" id="56615"/>
    <lineage>
        <taxon>Eukaryota</taxon>
        <taxon>Fungi</taxon>
        <taxon>Dikarya</taxon>
        <taxon>Basidiomycota</taxon>
        <taxon>Pucciniomycotina</taxon>
        <taxon>Pucciniomycetes</taxon>
        <taxon>Pucciniales</taxon>
        <taxon>Pucciniaceae</taxon>
        <taxon>Puccinia</taxon>
    </lineage>
</organism>
<feature type="chain" id="PRO_5036366129" evidence="1">
    <location>
        <begin position="28"/>
        <end position="166"/>
    </location>
</feature>
<feature type="signal peptide" evidence="1">
    <location>
        <begin position="1"/>
        <end position="27"/>
    </location>
</feature>
<dbReference type="AlphaFoldDB" id="A0A5B0M9Z6"/>
<evidence type="ECO:0000256" key="1">
    <source>
        <dbReference type="SAM" id="SignalP"/>
    </source>
</evidence>
<dbReference type="EMBL" id="VSWC01000118">
    <property type="protein sequence ID" value="KAA1084696.1"/>
    <property type="molecule type" value="Genomic_DNA"/>
</dbReference>
<sequence length="166" mass="18465">MLLSSVNWITWISHIVLVMISLPSVRLDGPPPIGGGTVVPGPPRGTHSTATLRCLSFSTDTENLYVPKGKGFCTRPEGDWTCELPSCHFQNWPVLPLYFNKCKVLYSNAASYNLVVLVEQYVDYTPTAVHVSGFRVINNRASKTEEAFECLSPREQRPGCQDCVFQ</sequence>
<keyword evidence="4" id="KW-1185">Reference proteome</keyword>
<proteinExistence type="predicted"/>
<evidence type="ECO:0000313" key="3">
    <source>
        <dbReference type="EMBL" id="KAA1084696.1"/>
    </source>
</evidence>
<evidence type="ECO:0000313" key="4">
    <source>
        <dbReference type="Proteomes" id="UP000324748"/>
    </source>
</evidence>
<reference evidence="4 5" key="1">
    <citation type="submission" date="2019-05" db="EMBL/GenBank/DDBJ databases">
        <title>Emergence of the Ug99 lineage of the wheat stem rust pathogen through somatic hybridization.</title>
        <authorList>
            <person name="Li F."/>
            <person name="Upadhyaya N.M."/>
            <person name="Sperschneider J."/>
            <person name="Matny O."/>
            <person name="Nguyen-Phuc H."/>
            <person name="Mago R."/>
            <person name="Raley C."/>
            <person name="Miller M.E."/>
            <person name="Silverstein K.A.T."/>
            <person name="Henningsen E."/>
            <person name="Hirsch C.D."/>
            <person name="Visser B."/>
            <person name="Pretorius Z.A."/>
            <person name="Steffenson B.J."/>
            <person name="Schwessinger B."/>
            <person name="Dodds P.N."/>
            <person name="Figueroa M."/>
        </authorList>
    </citation>
    <scope>NUCLEOTIDE SEQUENCE [LARGE SCALE GENOMIC DNA]</scope>
    <source>
        <strain evidence="3">21-0</strain>
        <strain evidence="2 5">Ug99</strain>
    </source>
</reference>
<comment type="caution">
    <text evidence="2">The sequence shown here is derived from an EMBL/GenBank/DDBJ whole genome shotgun (WGS) entry which is preliminary data.</text>
</comment>
<dbReference type="Proteomes" id="UP000325313">
    <property type="component" value="Unassembled WGS sequence"/>
</dbReference>
<evidence type="ECO:0000313" key="2">
    <source>
        <dbReference type="EMBL" id="KAA1072993.1"/>
    </source>
</evidence>
<evidence type="ECO:0000313" key="5">
    <source>
        <dbReference type="Proteomes" id="UP000325313"/>
    </source>
</evidence>
<keyword evidence="1" id="KW-0732">Signal</keyword>
<name>A0A5B0M9Z6_PUCGR</name>
<protein>
    <submittedName>
        <fullName evidence="2">Uncharacterized protein</fullName>
    </submittedName>
</protein>
<accession>A0A5B0M9Z6</accession>
<gene>
    <name evidence="3" type="ORF">PGT21_034349</name>
    <name evidence="2" type="ORF">PGTUg99_016069</name>
</gene>
<dbReference type="Proteomes" id="UP000324748">
    <property type="component" value="Unassembled WGS sequence"/>
</dbReference>
<dbReference type="EMBL" id="VDEP01000475">
    <property type="protein sequence ID" value="KAA1072993.1"/>
    <property type="molecule type" value="Genomic_DNA"/>
</dbReference>